<protein>
    <submittedName>
        <fullName evidence="1">Uncharacterized protein</fullName>
    </submittedName>
</protein>
<comment type="caution">
    <text evidence="1">The sequence shown here is derived from an EMBL/GenBank/DDBJ whole genome shotgun (WGS) entry which is preliminary data.</text>
</comment>
<name>A0A5A5S4A4_MICAE</name>
<proteinExistence type="predicted"/>
<evidence type="ECO:0000313" key="1">
    <source>
        <dbReference type="EMBL" id="GCA81995.1"/>
    </source>
</evidence>
<dbReference type="EMBL" id="BHVQ01000102">
    <property type="protein sequence ID" value="GCA81995.1"/>
    <property type="molecule type" value="Genomic_DNA"/>
</dbReference>
<dbReference type="AlphaFoldDB" id="A0A5A5S4A4"/>
<evidence type="ECO:0000313" key="2">
    <source>
        <dbReference type="Proteomes" id="UP000324689"/>
    </source>
</evidence>
<gene>
    <name evidence="1" type="ORF">MiTs_04017</name>
</gene>
<dbReference type="Proteomes" id="UP000324689">
    <property type="component" value="Unassembled WGS sequence"/>
</dbReference>
<sequence length="42" mass="4901">MELMTFRLELILISVKLSLMLRNQEVKLLAQDLKDLTAMPKL</sequence>
<organism evidence="1 2">
    <name type="scientific">Microcystis aeruginosa NIES-2521</name>
    <dbReference type="NCBI Taxonomy" id="2303983"/>
    <lineage>
        <taxon>Bacteria</taxon>
        <taxon>Bacillati</taxon>
        <taxon>Cyanobacteriota</taxon>
        <taxon>Cyanophyceae</taxon>
        <taxon>Oscillatoriophycideae</taxon>
        <taxon>Chroococcales</taxon>
        <taxon>Microcystaceae</taxon>
        <taxon>Microcystis</taxon>
    </lineage>
</organism>
<accession>A0A5A5S4A4</accession>
<reference evidence="1 2" key="1">
    <citation type="submission" date="2018-09" db="EMBL/GenBank/DDBJ databases">
        <title>Evolutionary history of phycoerythrin pigmentation in the water bloom-forming cyanobacterium Microcystis aeruginosa.</title>
        <authorList>
            <person name="Tanabe Y."/>
            <person name="Tanabe Y."/>
            <person name="Yamaguchi H."/>
        </authorList>
    </citation>
    <scope>NUCLEOTIDE SEQUENCE [LARGE SCALE GENOMIC DNA]</scope>
    <source>
        <strain evidence="1 2">NIES-2521</strain>
    </source>
</reference>